<dbReference type="RefSeq" id="WP_379930753.1">
    <property type="nucleotide sequence ID" value="NZ_JBHUMM010000043.1"/>
</dbReference>
<name>A0ABW5RFC2_9BACL</name>
<gene>
    <name evidence="2" type="ORF">ACFSUC_16600</name>
</gene>
<reference evidence="3" key="1">
    <citation type="journal article" date="2019" name="Int. J. Syst. Evol. Microbiol.">
        <title>The Global Catalogue of Microorganisms (GCM) 10K type strain sequencing project: providing services to taxonomists for standard genome sequencing and annotation.</title>
        <authorList>
            <consortium name="The Broad Institute Genomics Platform"/>
            <consortium name="The Broad Institute Genome Sequencing Center for Infectious Disease"/>
            <person name="Wu L."/>
            <person name="Ma J."/>
        </authorList>
    </citation>
    <scope>NUCLEOTIDE SEQUENCE [LARGE SCALE GENOMIC DNA]</scope>
    <source>
        <strain evidence="3">KCTC 33676</strain>
    </source>
</reference>
<dbReference type="SUPFAM" id="SSF69255">
    <property type="entry name" value="gp5 N-terminal domain-like"/>
    <property type="match status" value="1"/>
</dbReference>
<dbReference type="Proteomes" id="UP001597497">
    <property type="component" value="Unassembled WGS sequence"/>
</dbReference>
<dbReference type="Gene3D" id="2.40.50.230">
    <property type="entry name" value="Gp5 N-terminal domain"/>
    <property type="match status" value="1"/>
</dbReference>
<keyword evidence="3" id="KW-1185">Reference proteome</keyword>
<protein>
    <submittedName>
        <fullName evidence="2">Phage baseplate assembly protein V</fullName>
    </submittedName>
</protein>
<comment type="caution">
    <text evidence="2">The sequence shown here is derived from an EMBL/GenBank/DDBJ whole genome shotgun (WGS) entry which is preliminary data.</text>
</comment>
<feature type="domain" description="Gp5/Type VI secretion system Vgr protein OB-fold" evidence="1">
    <location>
        <begin position="20"/>
        <end position="93"/>
    </location>
</feature>
<evidence type="ECO:0000313" key="2">
    <source>
        <dbReference type="EMBL" id="MFD2673194.1"/>
    </source>
</evidence>
<organism evidence="2 3">
    <name type="scientific">Marinicrinis sediminis</name>
    <dbReference type="NCBI Taxonomy" id="1652465"/>
    <lineage>
        <taxon>Bacteria</taxon>
        <taxon>Bacillati</taxon>
        <taxon>Bacillota</taxon>
        <taxon>Bacilli</taxon>
        <taxon>Bacillales</taxon>
        <taxon>Paenibacillaceae</taxon>
    </lineage>
</organism>
<proteinExistence type="predicted"/>
<accession>A0ABW5RFC2</accession>
<dbReference type="EMBL" id="JBHUMM010000043">
    <property type="protein sequence ID" value="MFD2673194.1"/>
    <property type="molecule type" value="Genomic_DNA"/>
</dbReference>
<evidence type="ECO:0000313" key="3">
    <source>
        <dbReference type="Proteomes" id="UP001597497"/>
    </source>
</evidence>
<dbReference type="InterPro" id="IPR006531">
    <property type="entry name" value="Gp5/Vgr_OB"/>
</dbReference>
<sequence length="236" mass="25744">MMESLNGQETMSPIIPGVMVGIVTNNKDPEKLARVKLKLPLREGENETDWVRIATMMVGKDKGSLFIPEVGDEVLVAFHLGEIRKPYVLGMLWNKKEGSPKADDKNNLRKIKSRSGHELIFDDTDGEEKVTIQTKSGTLIEWDDAKDTILMADKNNKNKVTVEGGSVQQVSIECGSNKVTVNGKGDVSIESVKSLKMKSVQLDIEATGSMNIKAGASLNIQSNGMLAVKGSMVKIN</sequence>
<evidence type="ECO:0000259" key="1">
    <source>
        <dbReference type="Pfam" id="PF04717"/>
    </source>
</evidence>
<dbReference type="SUPFAM" id="SSF69349">
    <property type="entry name" value="Phage fibre proteins"/>
    <property type="match status" value="1"/>
</dbReference>
<dbReference type="Pfam" id="PF04717">
    <property type="entry name" value="Phage_base_V"/>
    <property type="match status" value="1"/>
</dbReference>
<dbReference type="InterPro" id="IPR037026">
    <property type="entry name" value="Vgr_OB-fold_dom_sf"/>
</dbReference>